<evidence type="ECO:0000256" key="7">
    <source>
        <dbReference type="ARBA" id="ARBA00022723"/>
    </source>
</evidence>
<feature type="compositionally biased region" description="Low complexity" evidence="19">
    <location>
        <begin position="690"/>
        <end position="709"/>
    </location>
</feature>
<evidence type="ECO:0000313" key="21">
    <source>
        <dbReference type="EMBL" id="TFL03810.1"/>
    </source>
</evidence>
<feature type="compositionally biased region" description="Basic and acidic residues" evidence="19">
    <location>
        <begin position="537"/>
        <end position="547"/>
    </location>
</feature>
<dbReference type="CDD" id="cd00840">
    <property type="entry name" value="MPP_Mre11_N"/>
    <property type="match status" value="1"/>
</dbReference>
<reference evidence="21 22" key="1">
    <citation type="journal article" date="2019" name="Nat. Ecol. Evol.">
        <title>Megaphylogeny resolves global patterns of mushroom evolution.</title>
        <authorList>
            <person name="Varga T."/>
            <person name="Krizsan K."/>
            <person name="Foldi C."/>
            <person name="Dima B."/>
            <person name="Sanchez-Garcia M."/>
            <person name="Sanchez-Ramirez S."/>
            <person name="Szollosi G.J."/>
            <person name="Szarkandi J.G."/>
            <person name="Papp V."/>
            <person name="Albert L."/>
            <person name="Andreopoulos W."/>
            <person name="Angelini C."/>
            <person name="Antonin V."/>
            <person name="Barry K.W."/>
            <person name="Bougher N.L."/>
            <person name="Buchanan P."/>
            <person name="Buyck B."/>
            <person name="Bense V."/>
            <person name="Catcheside P."/>
            <person name="Chovatia M."/>
            <person name="Cooper J."/>
            <person name="Damon W."/>
            <person name="Desjardin D."/>
            <person name="Finy P."/>
            <person name="Geml J."/>
            <person name="Haridas S."/>
            <person name="Hughes K."/>
            <person name="Justo A."/>
            <person name="Karasinski D."/>
            <person name="Kautmanova I."/>
            <person name="Kiss B."/>
            <person name="Kocsube S."/>
            <person name="Kotiranta H."/>
            <person name="LaButti K.M."/>
            <person name="Lechner B.E."/>
            <person name="Liimatainen K."/>
            <person name="Lipzen A."/>
            <person name="Lukacs Z."/>
            <person name="Mihaltcheva S."/>
            <person name="Morgado L.N."/>
            <person name="Niskanen T."/>
            <person name="Noordeloos M.E."/>
            <person name="Ohm R.A."/>
            <person name="Ortiz-Santana B."/>
            <person name="Ovrebo C."/>
            <person name="Racz N."/>
            <person name="Riley R."/>
            <person name="Savchenko A."/>
            <person name="Shiryaev A."/>
            <person name="Soop K."/>
            <person name="Spirin V."/>
            <person name="Szebenyi C."/>
            <person name="Tomsovsky M."/>
            <person name="Tulloss R.E."/>
            <person name="Uehling J."/>
            <person name="Grigoriev I.V."/>
            <person name="Vagvolgyi C."/>
            <person name="Papp T."/>
            <person name="Martin F.M."/>
            <person name="Miettinen O."/>
            <person name="Hibbett D.S."/>
            <person name="Nagy L.G."/>
        </authorList>
    </citation>
    <scope>NUCLEOTIDE SEQUENCE [LARGE SCALE GENOMIC DNA]</scope>
    <source>
        <strain evidence="21 22">CBS 309.79</strain>
    </source>
</reference>
<dbReference type="PANTHER" id="PTHR10139:SF1">
    <property type="entry name" value="DOUBLE-STRAND BREAK REPAIR PROTEIN MRE11"/>
    <property type="match status" value="1"/>
</dbReference>
<protein>
    <recommendedName>
        <fullName evidence="16">Double-strand break repair protein</fullName>
    </recommendedName>
</protein>
<keyword evidence="13 16" id="KW-0464">Manganese</keyword>
<keyword evidence="7" id="KW-0479">Metal-binding</keyword>
<keyword evidence="11 16" id="KW-0269">Exonuclease</keyword>
<dbReference type="InterPro" id="IPR004843">
    <property type="entry name" value="Calcineurin-like_PHP"/>
</dbReference>
<feature type="compositionally biased region" description="Basic residues" evidence="19">
    <location>
        <begin position="549"/>
        <end position="558"/>
    </location>
</feature>
<proteinExistence type="inferred from homology"/>
<sequence length="718" mass="78538">MVHSDNDPQPPPPANETPFQKDTFRILVATDNHIGVNERDPVRSQDSINTFKEILQLAVKHEVDFILLGGDLFHENKPSRDSLYQTTALLRQYTLGEKPVQFELLSDPNEGAPAGYPFPAINYEDPNYNISIPVFSIHGNHDDPQGVGAEGALCALDLLSVSGLINYMGKFDLPENTAEAASTGIAVRPVLLRKGDTYLGLYGIGNVKDQRMHFELRSNRVRMYMPREKEDWFNVLLVHQNRAKRGPQEYVPEGMFDDSIDLVIWGHEHDCRITPEPVADKEYHIVQPGSSVATSLADGEAIEKHVGLLEVQGKEYNLTPISLRTVRPFVLGSVVLLDVAEEEGLDITSSVEVTKYLKQKVTILIEQANASWDDRNARAVEAGDEELPSMLPIIRLKVDTTGVSTMTNPVRFGQDFAGLIANPRDLLVFHRSKKLASSRSKISIDQPELSVDDPDLTNSEKLAKVRVGTLVREYLAAQELQLLGESGMSDAIQTFVEKDDVRAIQTHVAETLRRYVHTVKPGEEVEEQELEELLTNAKERHEQEYIMKGKTKAARGKGKTAAQDQDEESDAASVDSMAMDVDGGGGGGGGSDLDSDDPPPKKRAPTKKAAPAAKKAPAKGKGKKVVQSDSDNEEIEIPEDDEVYSDDEPPPAKPAKKSNRATVLSQTTAAPKKTPAKKAGTSKQSTLSFAKPAARGTRAAATKARGKMAADVDSDDSG</sequence>
<keyword evidence="12 16" id="KW-0234">DNA repair</keyword>
<accession>A0A5C3QSJ4</accession>
<dbReference type="GO" id="GO:0030145">
    <property type="term" value="F:manganese ion binding"/>
    <property type="evidence" value="ECO:0007669"/>
    <property type="project" value="UniProtKB-UniRule"/>
</dbReference>
<dbReference type="GO" id="GO:0031573">
    <property type="term" value="P:mitotic intra-S DNA damage checkpoint signaling"/>
    <property type="evidence" value="ECO:0007669"/>
    <property type="project" value="TreeGrafter"/>
</dbReference>
<evidence type="ECO:0000256" key="2">
    <source>
        <dbReference type="ARBA" id="ARBA00004123"/>
    </source>
</evidence>
<dbReference type="GO" id="GO:0000723">
    <property type="term" value="P:telomere maintenance"/>
    <property type="evidence" value="ECO:0007669"/>
    <property type="project" value="TreeGrafter"/>
</dbReference>
<feature type="compositionally biased region" description="Acidic residues" evidence="19">
    <location>
        <begin position="630"/>
        <end position="649"/>
    </location>
</feature>
<keyword evidence="15 16" id="KW-0469">Meiosis</keyword>
<dbReference type="SMART" id="SM01347">
    <property type="entry name" value="Mre11_DNA_bind"/>
    <property type="match status" value="1"/>
</dbReference>
<evidence type="ECO:0000256" key="17">
    <source>
        <dbReference type="PIRSR" id="PIRSR000882-1"/>
    </source>
</evidence>
<dbReference type="NCBIfam" id="TIGR00583">
    <property type="entry name" value="mre11"/>
    <property type="match status" value="1"/>
</dbReference>
<evidence type="ECO:0000256" key="19">
    <source>
        <dbReference type="SAM" id="MobiDB-lite"/>
    </source>
</evidence>
<feature type="compositionally biased region" description="Gly residues" evidence="19">
    <location>
        <begin position="582"/>
        <end position="591"/>
    </location>
</feature>
<name>A0A5C3QSJ4_9AGAR</name>
<dbReference type="EMBL" id="ML178819">
    <property type="protein sequence ID" value="TFL03810.1"/>
    <property type="molecule type" value="Genomic_DNA"/>
</dbReference>
<evidence type="ECO:0000256" key="4">
    <source>
        <dbReference type="ARBA" id="ARBA00009028"/>
    </source>
</evidence>
<evidence type="ECO:0000259" key="20">
    <source>
        <dbReference type="SMART" id="SM01347"/>
    </source>
</evidence>
<evidence type="ECO:0000256" key="3">
    <source>
        <dbReference type="ARBA" id="ARBA00004286"/>
    </source>
</evidence>
<dbReference type="GO" id="GO:0042138">
    <property type="term" value="P:meiotic DNA double-strand break formation"/>
    <property type="evidence" value="ECO:0007669"/>
    <property type="project" value="TreeGrafter"/>
</dbReference>
<dbReference type="OrthoDB" id="30417at2759"/>
<evidence type="ECO:0000256" key="6">
    <source>
        <dbReference type="ARBA" id="ARBA00022722"/>
    </source>
</evidence>
<feature type="domain" description="Mre11 DNA-binding" evidence="20">
    <location>
        <begin position="316"/>
        <end position="495"/>
    </location>
</feature>
<dbReference type="InterPro" id="IPR029052">
    <property type="entry name" value="Metallo-depent_PP-like"/>
</dbReference>
<feature type="active site" description="Proton donor" evidence="17">
    <location>
        <position position="141"/>
    </location>
</feature>
<comment type="function">
    <text evidence="16">Core component of the MRN complex, which plays a central role in double-strand break (DSB) repair, DNA recombination, maintenance of telomere integrity and meiosis. The MRN complex is involved in the repair of DNA double-strand breaks (DSBs) via homologous recombination (HR), an error-free mechanism which primarily occurs during S and G2 phases. The complex (1) mediates the end resection of damaged DNA, which generates proper single-stranded DNA, a key initial steps in HR, and is (2) required for the recruitment of other repair factors and efficient activation of ATM and ATR upon DNA damage. Within the MRN complex, MRE11 possesses both single-strand endonuclease activity and double-strand-specific 3'-5' exonuclease activity. MRE11 first endonucleolytically cleaves the 5' strand at DNA DSB ends to prevent non-homologous end joining (NHEJ) and licence HR. It then generates a single-stranded DNA gap via 3' to 5' exonucleolytic degradation, which is required for single-strand invasion and recombination.</text>
</comment>
<keyword evidence="5" id="KW-0158">Chromosome</keyword>
<dbReference type="GO" id="GO:0097552">
    <property type="term" value="P:mitochondrial double-strand break repair via homologous recombination"/>
    <property type="evidence" value="ECO:0007669"/>
    <property type="project" value="TreeGrafter"/>
</dbReference>
<gene>
    <name evidence="21" type="ORF">BDV98DRAFT_602328</name>
</gene>
<dbReference type="PANTHER" id="PTHR10139">
    <property type="entry name" value="DOUBLE-STRAND BREAK REPAIR PROTEIN MRE11"/>
    <property type="match status" value="1"/>
</dbReference>
<dbReference type="AlphaFoldDB" id="A0A5C3QSJ4"/>
<dbReference type="GO" id="GO:0000724">
    <property type="term" value="P:double-strand break repair via homologous recombination"/>
    <property type="evidence" value="ECO:0007669"/>
    <property type="project" value="TreeGrafter"/>
</dbReference>
<evidence type="ECO:0000313" key="22">
    <source>
        <dbReference type="Proteomes" id="UP000305067"/>
    </source>
</evidence>
<organism evidence="21 22">
    <name type="scientific">Pterulicium gracile</name>
    <dbReference type="NCBI Taxonomy" id="1884261"/>
    <lineage>
        <taxon>Eukaryota</taxon>
        <taxon>Fungi</taxon>
        <taxon>Dikarya</taxon>
        <taxon>Basidiomycota</taxon>
        <taxon>Agaricomycotina</taxon>
        <taxon>Agaricomycetes</taxon>
        <taxon>Agaricomycetidae</taxon>
        <taxon>Agaricales</taxon>
        <taxon>Pleurotineae</taxon>
        <taxon>Pterulaceae</taxon>
        <taxon>Pterulicium</taxon>
    </lineage>
</organism>
<evidence type="ECO:0000256" key="11">
    <source>
        <dbReference type="ARBA" id="ARBA00022839"/>
    </source>
</evidence>
<comment type="cofactor">
    <cofactor evidence="1 16">
        <name>Mn(2+)</name>
        <dbReference type="ChEBI" id="CHEBI:29035"/>
    </cofactor>
</comment>
<dbReference type="GO" id="GO:0008296">
    <property type="term" value="F:3'-5'-DNA exonuclease activity"/>
    <property type="evidence" value="ECO:0007669"/>
    <property type="project" value="InterPro"/>
</dbReference>
<dbReference type="FunFam" id="3.60.21.10:FF:000011">
    <property type="entry name" value="Double-strand break repair protein"/>
    <property type="match status" value="1"/>
</dbReference>
<evidence type="ECO:0000256" key="8">
    <source>
        <dbReference type="ARBA" id="ARBA00022759"/>
    </source>
</evidence>
<comment type="subcellular location">
    <subcellularLocation>
        <location evidence="3">Chromosome</location>
    </subcellularLocation>
    <subcellularLocation>
        <location evidence="2 16">Nucleus</location>
    </subcellularLocation>
</comment>
<dbReference type="PIRSF" id="PIRSF000882">
    <property type="entry name" value="DSB_repair_MRE11"/>
    <property type="match status" value="1"/>
</dbReference>
<evidence type="ECO:0000256" key="15">
    <source>
        <dbReference type="ARBA" id="ARBA00023254"/>
    </source>
</evidence>
<dbReference type="InterPro" id="IPR003701">
    <property type="entry name" value="Mre11"/>
</dbReference>
<dbReference type="InterPro" id="IPR007281">
    <property type="entry name" value="Mre11_DNA-bd"/>
</dbReference>
<dbReference type="GO" id="GO:0007095">
    <property type="term" value="P:mitotic G2 DNA damage checkpoint signaling"/>
    <property type="evidence" value="ECO:0007669"/>
    <property type="project" value="TreeGrafter"/>
</dbReference>
<dbReference type="Gene3D" id="3.60.21.10">
    <property type="match status" value="1"/>
</dbReference>
<dbReference type="Proteomes" id="UP000305067">
    <property type="component" value="Unassembled WGS sequence"/>
</dbReference>
<dbReference type="GO" id="GO:0006303">
    <property type="term" value="P:double-strand break repair via nonhomologous end joining"/>
    <property type="evidence" value="ECO:0007669"/>
    <property type="project" value="TreeGrafter"/>
</dbReference>
<keyword evidence="14 16" id="KW-0539">Nucleus</keyword>
<dbReference type="Gene3D" id="3.30.110.110">
    <property type="entry name" value="Mre11, capping domain"/>
    <property type="match status" value="1"/>
</dbReference>
<keyword evidence="8 16" id="KW-0255">Endonuclease</keyword>
<keyword evidence="6 16" id="KW-0540">Nuclease</keyword>
<dbReference type="Pfam" id="PF04152">
    <property type="entry name" value="Mre11_DNA_bind"/>
    <property type="match status" value="1"/>
</dbReference>
<evidence type="ECO:0000256" key="10">
    <source>
        <dbReference type="ARBA" id="ARBA00022801"/>
    </source>
</evidence>
<feature type="compositionally biased region" description="Low complexity" evidence="19">
    <location>
        <begin position="667"/>
        <end position="681"/>
    </location>
</feature>
<feature type="region of interest" description="Disordered" evidence="19">
    <location>
        <begin position="537"/>
        <end position="718"/>
    </location>
</feature>
<keyword evidence="22" id="KW-1185">Reference proteome</keyword>
<keyword evidence="9 16" id="KW-0227">DNA damage</keyword>
<feature type="region of interest" description="Disordered" evidence="19">
    <location>
        <begin position="1"/>
        <end position="20"/>
    </location>
</feature>
<dbReference type="STRING" id="1884261.A0A5C3QSJ4"/>
<dbReference type="GO" id="GO:0000014">
    <property type="term" value="F:single-stranded DNA endodeoxyribonuclease activity"/>
    <property type="evidence" value="ECO:0007669"/>
    <property type="project" value="TreeGrafter"/>
</dbReference>
<evidence type="ECO:0000256" key="18">
    <source>
        <dbReference type="RuleBase" id="RU003447"/>
    </source>
</evidence>
<dbReference type="GO" id="GO:0030870">
    <property type="term" value="C:Mre11 complex"/>
    <property type="evidence" value="ECO:0007669"/>
    <property type="project" value="UniProtKB-UniRule"/>
</dbReference>
<dbReference type="Pfam" id="PF00149">
    <property type="entry name" value="Metallophos"/>
    <property type="match status" value="1"/>
</dbReference>
<evidence type="ECO:0000256" key="9">
    <source>
        <dbReference type="ARBA" id="ARBA00022763"/>
    </source>
</evidence>
<dbReference type="SUPFAM" id="SSF56300">
    <property type="entry name" value="Metallo-dependent phosphatases"/>
    <property type="match status" value="1"/>
</dbReference>
<dbReference type="GO" id="GO:0035861">
    <property type="term" value="C:site of double-strand break"/>
    <property type="evidence" value="ECO:0007669"/>
    <property type="project" value="TreeGrafter"/>
</dbReference>
<dbReference type="InterPro" id="IPR041796">
    <property type="entry name" value="Mre11_N"/>
</dbReference>
<evidence type="ECO:0000256" key="16">
    <source>
        <dbReference type="PIRNR" id="PIRNR000882"/>
    </source>
</evidence>
<evidence type="ECO:0000256" key="13">
    <source>
        <dbReference type="ARBA" id="ARBA00023211"/>
    </source>
</evidence>
<evidence type="ECO:0000256" key="12">
    <source>
        <dbReference type="ARBA" id="ARBA00023204"/>
    </source>
</evidence>
<evidence type="ECO:0000256" key="5">
    <source>
        <dbReference type="ARBA" id="ARBA00022454"/>
    </source>
</evidence>
<dbReference type="InterPro" id="IPR038487">
    <property type="entry name" value="Mre11_capping_dom"/>
</dbReference>
<comment type="similarity">
    <text evidence="4 16 18">Belongs to the MRE11/RAD32 family.</text>
</comment>
<evidence type="ECO:0000256" key="14">
    <source>
        <dbReference type="ARBA" id="ARBA00023242"/>
    </source>
</evidence>
<keyword evidence="10 16" id="KW-0378">Hydrolase</keyword>
<evidence type="ECO:0000256" key="1">
    <source>
        <dbReference type="ARBA" id="ARBA00001936"/>
    </source>
</evidence>